<dbReference type="GO" id="GO:0016987">
    <property type="term" value="F:sigma factor activity"/>
    <property type="evidence" value="ECO:0007669"/>
    <property type="project" value="UniProtKB-KW"/>
</dbReference>
<evidence type="ECO:0000313" key="7">
    <source>
        <dbReference type="EMBL" id="AYD48814.1"/>
    </source>
</evidence>
<dbReference type="Gene3D" id="1.10.10.10">
    <property type="entry name" value="Winged helix-like DNA-binding domain superfamily/Winged helix DNA-binding domain"/>
    <property type="match status" value="1"/>
</dbReference>
<keyword evidence="4" id="KW-0804">Transcription</keyword>
<dbReference type="GO" id="GO:0006352">
    <property type="term" value="P:DNA-templated transcription initiation"/>
    <property type="evidence" value="ECO:0007669"/>
    <property type="project" value="InterPro"/>
</dbReference>
<dbReference type="EMBL" id="CP032489">
    <property type="protein sequence ID" value="AYD48814.1"/>
    <property type="molecule type" value="Genomic_DNA"/>
</dbReference>
<evidence type="ECO:0000256" key="3">
    <source>
        <dbReference type="ARBA" id="ARBA00023082"/>
    </source>
</evidence>
<dbReference type="CDD" id="cd06171">
    <property type="entry name" value="Sigma70_r4"/>
    <property type="match status" value="1"/>
</dbReference>
<dbReference type="PANTHER" id="PTHR43133:SF46">
    <property type="entry name" value="RNA POLYMERASE SIGMA-70 FACTOR ECF SUBFAMILY"/>
    <property type="match status" value="1"/>
</dbReference>
<dbReference type="AlphaFoldDB" id="A0A386HU30"/>
<dbReference type="InterPro" id="IPR013249">
    <property type="entry name" value="RNA_pol_sigma70_r4_t2"/>
</dbReference>
<evidence type="ECO:0000259" key="5">
    <source>
        <dbReference type="Pfam" id="PF04542"/>
    </source>
</evidence>
<dbReference type="Proteomes" id="UP000266118">
    <property type="component" value="Chromosome"/>
</dbReference>
<name>A0A386HU30_9BACT</name>
<dbReference type="KEGG" id="ark:D6B99_15075"/>
<dbReference type="InterPro" id="IPR036388">
    <property type="entry name" value="WH-like_DNA-bd_sf"/>
</dbReference>
<comment type="similarity">
    <text evidence="1">Belongs to the sigma-70 factor family. ECF subfamily.</text>
</comment>
<dbReference type="RefSeq" id="WP_119989929.1">
    <property type="nucleotide sequence ID" value="NZ_CP032489.1"/>
</dbReference>
<dbReference type="NCBIfam" id="TIGR02937">
    <property type="entry name" value="sigma70-ECF"/>
    <property type="match status" value="1"/>
</dbReference>
<sequence>MKLVQMHTIDDLIDGCKAGNRLAQQKLYNQFSGKMFAICLRYARDQMSAEDILQISFVKVFNKITEFKNEGSLEGWIRRIVVNTAIENYRKNIKLLQVASNDNAAIELADDTIFDKLEVNDLLKLVNSLPDGYRLVFNMYAIEGFSHKEIADILKISEGGSKSQLSRARQILKKAIQKREVGYAKSY</sequence>
<proteinExistence type="inferred from homology"/>
<dbReference type="InterPro" id="IPR014284">
    <property type="entry name" value="RNA_pol_sigma-70_dom"/>
</dbReference>
<dbReference type="InterPro" id="IPR007627">
    <property type="entry name" value="RNA_pol_sigma70_r2"/>
</dbReference>
<keyword evidence="8" id="KW-1185">Reference proteome</keyword>
<gene>
    <name evidence="7" type="ORF">D6B99_15075</name>
</gene>
<dbReference type="Pfam" id="PF08281">
    <property type="entry name" value="Sigma70_r4_2"/>
    <property type="match status" value="1"/>
</dbReference>
<organism evidence="7 8">
    <name type="scientific">Arachidicoccus soli</name>
    <dbReference type="NCBI Taxonomy" id="2341117"/>
    <lineage>
        <taxon>Bacteria</taxon>
        <taxon>Pseudomonadati</taxon>
        <taxon>Bacteroidota</taxon>
        <taxon>Chitinophagia</taxon>
        <taxon>Chitinophagales</taxon>
        <taxon>Chitinophagaceae</taxon>
        <taxon>Arachidicoccus</taxon>
    </lineage>
</organism>
<evidence type="ECO:0000256" key="4">
    <source>
        <dbReference type="ARBA" id="ARBA00023163"/>
    </source>
</evidence>
<protein>
    <submittedName>
        <fullName evidence="7">Sigma-70 family RNA polymerase sigma factor</fullName>
    </submittedName>
</protein>
<dbReference type="OrthoDB" id="1056775at2"/>
<dbReference type="Gene3D" id="1.10.1740.10">
    <property type="match status" value="1"/>
</dbReference>
<dbReference type="PANTHER" id="PTHR43133">
    <property type="entry name" value="RNA POLYMERASE ECF-TYPE SIGMA FACTO"/>
    <property type="match status" value="1"/>
</dbReference>
<dbReference type="SUPFAM" id="SSF88659">
    <property type="entry name" value="Sigma3 and sigma4 domains of RNA polymerase sigma factors"/>
    <property type="match status" value="1"/>
</dbReference>
<dbReference type="InterPro" id="IPR039425">
    <property type="entry name" value="RNA_pol_sigma-70-like"/>
</dbReference>
<dbReference type="SUPFAM" id="SSF88946">
    <property type="entry name" value="Sigma2 domain of RNA polymerase sigma factors"/>
    <property type="match status" value="1"/>
</dbReference>
<keyword evidence="2" id="KW-0805">Transcription regulation</keyword>
<reference evidence="7 8" key="1">
    <citation type="submission" date="2018-09" db="EMBL/GenBank/DDBJ databases">
        <title>Arachidicoccus sp. nov., a bacterium isolated from soil.</title>
        <authorList>
            <person name="Weon H.-Y."/>
            <person name="Kwon S.-W."/>
            <person name="Lee S.A."/>
        </authorList>
    </citation>
    <scope>NUCLEOTIDE SEQUENCE [LARGE SCALE GENOMIC DNA]</scope>
    <source>
        <strain evidence="7 8">KIS59-12</strain>
    </source>
</reference>
<dbReference type="GO" id="GO:0003677">
    <property type="term" value="F:DNA binding"/>
    <property type="evidence" value="ECO:0007669"/>
    <property type="project" value="InterPro"/>
</dbReference>
<dbReference type="InterPro" id="IPR013325">
    <property type="entry name" value="RNA_pol_sigma_r2"/>
</dbReference>
<dbReference type="InterPro" id="IPR013324">
    <property type="entry name" value="RNA_pol_sigma_r3/r4-like"/>
</dbReference>
<evidence type="ECO:0000256" key="2">
    <source>
        <dbReference type="ARBA" id="ARBA00023015"/>
    </source>
</evidence>
<dbReference type="Pfam" id="PF04542">
    <property type="entry name" value="Sigma70_r2"/>
    <property type="match status" value="1"/>
</dbReference>
<evidence type="ECO:0000259" key="6">
    <source>
        <dbReference type="Pfam" id="PF08281"/>
    </source>
</evidence>
<keyword evidence="3" id="KW-0731">Sigma factor</keyword>
<evidence type="ECO:0000313" key="8">
    <source>
        <dbReference type="Proteomes" id="UP000266118"/>
    </source>
</evidence>
<feature type="domain" description="RNA polymerase sigma factor 70 region 4 type 2" evidence="6">
    <location>
        <begin position="121"/>
        <end position="170"/>
    </location>
</feature>
<evidence type="ECO:0000256" key="1">
    <source>
        <dbReference type="ARBA" id="ARBA00010641"/>
    </source>
</evidence>
<accession>A0A386HU30</accession>
<feature type="domain" description="RNA polymerase sigma-70 region 2" evidence="5">
    <location>
        <begin position="27"/>
        <end position="92"/>
    </location>
</feature>